<sequence>MQQEGAKVHASKLVLMMHEIYLKAFPLHRKANHEYYVILGCTPTQSNPNEDLHVDPTVEVEMKVSPKDQTKVNATSEVGFTESQTNVNATSEVGLSTTPA</sequence>
<proteinExistence type="predicted"/>
<dbReference type="AlphaFoldDB" id="A0AAD4XRB4"/>
<feature type="compositionally biased region" description="Polar residues" evidence="1">
    <location>
        <begin position="71"/>
        <end position="100"/>
    </location>
</feature>
<evidence type="ECO:0000313" key="3">
    <source>
        <dbReference type="Proteomes" id="UP001202328"/>
    </source>
</evidence>
<dbReference type="EMBL" id="JAJJMB010006234">
    <property type="protein sequence ID" value="KAI3935699.1"/>
    <property type="molecule type" value="Genomic_DNA"/>
</dbReference>
<evidence type="ECO:0000313" key="2">
    <source>
        <dbReference type="EMBL" id="KAI3935699.1"/>
    </source>
</evidence>
<keyword evidence="3" id="KW-1185">Reference proteome</keyword>
<comment type="caution">
    <text evidence="2">The sequence shown here is derived from an EMBL/GenBank/DDBJ whole genome shotgun (WGS) entry which is preliminary data.</text>
</comment>
<organism evidence="2 3">
    <name type="scientific">Papaver atlanticum</name>
    <dbReference type="NCBI Taxonomy" id="357466"/>
    <lineage>
        <taxon>Eukaryota</taxon>
        <taxon>Viridiplantae</taxon>
        <taxon>Streptophyta</taxon>
        <taxon>Embryophyta</taxon>
        <taxon>Tracheophyta</taxon>
        <taxon>Spermatophyta</taxon>
        <taxon>Magnoliopsida</taxon>
        <taxon>Ranunculales</taxon>
        <taxon>Papaveraceae</taxon>
        <taxon>Papaveroideae</taxon>
        <taxon>Papaver</taxon>
    </lineage>
</organism>
<gene>
    <name evidence="2" type="ORF">MKW98_022707</name>
</gene>
<protein>
    <submittedName>
        <fullName evidence="2">Uncharacterized protein</fullName>
    </submittedName>
</protein>
<feature type="non-terminal residue" evidence="2">
    <location>
        <position position="100"/>
    </location>
</feature>
<accession>A0AAD4XRB4</accession>
<reference evidence="2" key="1">
    <citation type="submission" date="2022-04" db="EMBL/GenBank/DDBJ databases">
        <title>A functionally conserved STORR gene fusion in Papaver species that diverged 16.8 million years ago.</title>
        <authorList>
            <person name="Catania T."/>
        </authorList>
    </citation>
    <scope>NUCLEOTIDE SEQUENCE</scope>
    <source>
        <strain evidence="2">S-188037</strain>
    </source>
</reference>
<dbReference type="Proteomes" id="UP001202328">
    <property type="component" value="Unassembled WGS sequence"/>
</dbReference>
<evidence type="ECO:0000256" key="1">
    <source>
        <dbReference type="SAM" id="MobiDB-lite"/>
    </source>
</evidence>
<name>A0AAD4XRB4_9MAGN</name>
<feature type="region of interest" description="Disordered" evidence="1">
    <location>
        <begin position="64"/>
        <end position="100"/>
    </location>
</feature>